<protein>
    <submittedName>
        <fullName evidence="3">Glycosyl transferase</fullName>
    </submittedName>
</protein>
<dbReference type="PANTHER" id="PTHR34136:SF1">
    <property type="entry name" value="UDP-N-ACETYL-D-MANNOSAMINURONIC ACID TRANSFERASE"/>
    <property type="match status" value="1"/>
</dbReference>
<dbReference type="Proteomes" id="UP000662572">
    <property type="component" value="Unassembled WGS sequence"/>
</dbReference>
<dbReference type="EMBL" id="BMZB01000001">
    <property type="protein sequence ID" value="GGZ22744.1"/>
    <property type="molecule type" value="Genomic_DNA"/>
</dbReference>
<evidence type="ECO:0000256" key="2">
    <source>
        <dbReference type="ARBA" id="ARBA00022679"/>
    </source>
</evidence>
<sequence>MTPSCRLSLLGAEVDAVTPDEVMSAIAQSVTAKRQMVIANHNLHSLYLFHRRSDMRAFYDKADLIEIDSTPMILWGRLLGKDVSRAHRCTYLDFRESFWARAQSEGWRVCHVGGAPAHNPLSKAAILKRFPQVHLDMHTGYFDVTGADNERLLAELAAQKPDVLLVGMGMPRQELWILNNLKRLPECAIMPIGAAFDYEAGVMYTPPRWTGQMGIEWLVRFFHEPKRLFSRYFLEPWVLIPHAMRDLMRRDRR</sequence>
<evidence type="ECO:0000313" key="3">
    <source>
        <dbReference type="EMBL" id="GGZ22744.1"/>
    </source>
</evidence>
<dbReference type="PANTHER" id="PTHR34136">
    <property type="match status" value="1"/>
</dbReference>
<dbReference type="NCBIfam" id="TIGR00696">
    <property type="entry name" value="wecG_tagA_cpsF"/>
    <property type="match status" value="1"/>
</dbReference>
<keyword evidence="4" id="KW-1185">Reference proteome</keyword>
<evidence type="ECO:0000313" key="4">
    <source>
        <dbReference type="Proteomes" id="UP000662572"/>
    </source>
</evidence>
<reference evidence="3" key="2">
    <citation type="submission" date="2020-09" db="EMBL/GenBank/DDBJ databases">
        <authorList>
            <person name="Sun Q."/>
            <person name="Kim S."/>
        </authorList>
    </citation>
    <scope>NUCLEOTIDE SEQUENCE</scope>
    <source>
        <strain evidence="3">KCTC 32296</strain>
    </source>
</reference>
<comment type="caution">
    <text evidence="3">The sequence shown here is derived from an EMBL/GenBank/DDBJ whole genome shotgun (WGS) entry which is preliminary data.</text>
</comment>
<keyword evidence="1" id="KW-0328">Glycosyltransferase</keyword>
<dbReference type="RefSeq" id="WP_189484734.1">
    <property type="nucleotide sequence ID" value="NZ_BMZB01000001.1"/>
</dbReference>
<evidence type="ECO:0000256" key="1">
    <source>
        <dbReference type="ARBA" id="ARBA00022676"/>
    </source>
</evidence>
<dbReference type="GO" id="GO:0016758">
    <property type="term" value="F:hexosyltransferase activity"/>
    <property type="evidence" value="ECO:0007669"/>
    <property type="project" value="TreeGrafter"/>
</dbReference>
<dbReference type="AlphaFoldDB" id="A0A918UNH4"/>
<dbReference type="Pfam" id="PF03808">
    <property type="entry name" value="Glyco_tran_WecG"/>
    <property type="match status" value="1"/>
</dbReference>
<proteinExistence type="predicted"/>
<accession>A0A918UNH4</accession>
<dbReference type="InterPro" id="IPR004629">
    <property type="entry name" value="WecG_TagA_CpsF"/>
</dbReference>
<gene>
    <name evidence="3" type="ORF">GCM10011273_04500</name>
</gene>
<reference evidence="3" key="1">
    <citation type="journal article" date="2014" name="Int. J. Syst. Evol. Microbiol.">
        <title>Complete genome sequence of Corynebacterium casei LMG S-19264T (=DSM 44701T), isolated from a smear-ripened cheese.</title>
        <authorList>
            <consortium name="US DOE Joint Genome Institute (JGI-PGF)"/>
            <person name="Walter F."/>
            <person name="Albersmeier A."/>
            <person name="Kalinowski J."/>
            <person name="Ruckert C."/>
        </authorList>
    </citation>
    <scope>NUCLEOTIDE SEQUENCE</scope>
    <source>
        <strain evidence="3">KCTC 32296</strain>
    </source>
</reference>
<organism evidence="3 4">
    <name type="scientific">Asticcacaulis endophyticus</name>
    <dbReference type="NCBI Taxonomy" id="1395890"/>
    <lineage>
        <taxon>Bacteria</taxon>
        <taxon>Pseudomonadati</taxon>
        <taxon>Pseudomonadota</taxon>
        <taxon>Alphaproteobacteria</taxon>
        <taxon>Caulobacterales</taxon>
        <taxon>Caulobacteraceae</taxon>
        <taxon>Asticcacaulis</taxon>
    </lineage>
</organism>
<dbReference type="CDD" id="cd06533">
    <property type="entry name" value="Glyco_transf_WecG_TagA"/>
    <property type="match status" value="1"/>
</dbReference>
<name>A0A918UNH4_9CAUL</name>
<keyword evidence="2 3" id="KW-0808">Transferase</keyword>